<keyword evidence="13" id="KW-1135">Mitochondrion nucleoid</keyword>
<keyword evidence="12" id="KW-0413">Isomerase</keyword>
<dbReference type="PROSITE" id="PS51199">
    <property type="entry name" value="SF4_HELICASE"/>
    <property type="match status" value="1"/>
</dbReference>
<comment type="catalytic activity">
    <reaction evidence="15">
        <text>ATP + H2O = ADP + phosphate + H(+)</text>
        <dbReference type="Rhea" id="RHEA:13065"/>
        <dbReference type="ChEBI" id="CHEBI:15377"/>
        <dbReference type="ChEBI" id="CHEBI:15378"/>
        <dbReference type="ChEBI" id="CHEBI:30616"/>
        <dbReference type="ChEBI" id="CHEBI:43474"/>
        <dbReference type="ChEBI" id="CHEBI:456216"/>
        <dbReference type="EC" id="5.6.2.3"/>
    </reaction>
</comment>
<feature type="compositionally biased region" description="Acidic residues" evidence="17">
    <location>
        <begin position="414"/>
        <end position="429"/>
    </location>
</feature>
<keyword evidence="8" id="KW-0809">Transit peptide</keyword>
<dbReference type="GO" id="GO:0005743">
    <property type="term" value="C:mitochondrial inner membrane"/>
    <property type="evidence" value="ECO:0007669"/>
    <property type="project" value="UniProtKB-SubCell"/>
</dbReference>
<dbReference type="EC" id="5.6.2.3" evidence="14"/>
<keyword evidence="4" id="KW-0999">Mitochondrion inner membrane</keyword>
<evidence type="ECO:0000256" key="3">
    <source>
        <dbReference type="ARBA" id="ARBA00022741"/>
    </source>
</evidence>
<keyword evidence="10" id="KW-0496">Mitochondrion</keyword>
<dbReference type="GO" id="GO:0016787">
    <property type="term" value="F:hydrolase activity"/>
    <property type="evidence" value="ECO:0007669"/>
    <property type="project" value="UniProtKB-KW"/>
</dbReference>
<sequence>MEIVCLIQRWMGQDIYKVKNLESLSEVVVVADIRDFMALASVGIQNAVCLPYGVKVLSQNLLPYFESCEKVVLWLGSSYGSLSASVRYAKKLTERRCYLVRPNSGRESAAKALAAGEDPRRIVLEAKPIWHRFVTTFESLRADVTAEILNISEITGIAWSRFPMLNTILKGHRRGEVSVLTGPTGCGKTTFLSEYSLDLALQGVNTLWGSFEIKNSRLARTMLQQYSGMSFNTHNLDLFNIWADKFENLPIYFLTFHGQHSIKTVMGAVEHCAYTYDIGHVIIDNIQFMIDIGREDNYSNRFWIQDLILQTFRKFATANNCHVTLVIHPRKEADGSNLTINSVFGSAKATQEADNIMIMQNRAKMPQRKYLQIVKNRFTGDLGIMPLNFDKVSLSYTKKQDKCQNENSRYEQSFPDDIEFDEPDFETNH</sequence>
<evidence type="ECO:0000256" key="8">
    <source>
        <dbReference type="ARBA" id="ARBA00022946"/>
    </source>
</evidence>
<comment type="caution">
    <text evidence="19">The sequence shown here is derived from an EMBL/GenBank/DDBJ whole genome shotgun (WGS) entry which is preliminary data.</text>
</comment>
<keyword evidence="5" id="KW-0378">Hydrolase</keyword>
<keyword evidence="3" id="KW-0547">Nucleotide-binding</keyword>
<evidence type="ECO:0000256" key="5">
    <source>
        <dbReference type="ARBA" id="ARBA00022801"/>
    </source>
</evidence>
<evidence type="ECO:0000313" key="19">
    <source>
        <dbReference type="EMBL" id="KAL0280135.1"/>
    </source>
</evidence>
<feature type="region of interest" description="Disordered" evidence="17">
    <location>
        <begin position="402"/>
        <end position="429"/>
    </location>
</feature>
<evidence type="ECO:0000256" key="17">
    <source>
        <dbReference type="SAM" id="MobiDB-lite"/>
    </source>
</evidence>
<dbReference type="GO" id="GO:0005524">
    <property type="term" value="F:ATP binding"/>
    <property type="evidence" value="ECO:0007669"/>
    <property type="project" value="UniProtKB-KW"/>
</dbReference>
<evidence type="ECO:0000256" key="9">
    <source>
        <dbReference type="ARBA" id="ARBA00023121"/>
    </source>
</evidence>
<dbReference type="AlphaFoldDB" id="A0AAW2IF75"/>
<reference evidence="19" key="1">
    <citation type="journal article" date="2024" name="Gigascience">
        <title>Chromosome-level genome of the poultry shaft louse Menopon gallinae provides insight into the host-switching and adaptive evolution of parasitic lice.</title>
        <authorList>
            <person name="Xu Y."/>
            <person name="Ma L."/>
            <person name="Liu S."/>
            <person name="Liang Y."/>
            <person name="Liu Q."/>
            <person name="He Z."/>
            <person name="Tian L."/>
            <person name="Duan Y."/>
            <person name="Cai W."/>
            <person name="Li H."/>
            <person name="Song F."/>
        </authorList>
    </citation>
    <scope>NUCLEOTIDE SEQUENCE</scope>
    <source>
        <strain evidence="19">Cailab_2023a</strain>
    </source>
</reference>
<accession>A0AAW2IF75</accession>
<gene>
    <name evidence="19" type="ORF">PYX00_001519</name>
</gene>
<evidence type="ECO:0000256" key="6">
    <source>
        <dbReference type="ARBA" id="ARBA00022806"/>
    </source>
</evidence>
<evidence type="ECO:0000256" key="16">
    <source>
        <dbReference type="ARBA" id="ARBA00075597"/>
    </source>
</evidence>
<dbReference type="CDD" id="cd01122">
    <property type="entry name" value="Twinkle_C"/>
    <property type="match status" value="1"/>
</dbReference>
<dbReference type="InterPro" id="IPR027417">
    <property type="entry name" value="P-loop_NTPase"/>
</dbReference>
<dbReference type="InterPro" id="IPR027032">
    <property type="entry name" value="Twinkle-like"/>
</dbReference>
<dbReference type="Gene3D" id="3.40.50.300">
    <property type="entry name" value="P-loop containing nucleotide triphosphate hydrolases"/>
    <property type="match status" value="1"/>
</dbReference>
<dbReference type="FunFam" id="3.40.50.300:FF:000845">
    <property type="entry name" value="Mitochondrial helicase twinkle"/>
    <property type="match status" value="1"/>
</dbReference>
<evidence type="ECO:0000256" key="1">
    <source>
        <dbReference type="ARBA" id="ARBA00004436"/>
    </source>
</evidence>
<name>A0AAW2IF75_9NEOP</name>
<proteinExistence type="predicted"/>
<dbReference type="Pfam" id="PF13481">
    <property type="entry name" value="AAA_25"/>
    <property type="match status" value="1"/>
</dbReference>
<evidence type="ECO:0000256" key="11">
    <source>
        <dbReference type="ARBA" id="ARBA00023136"/>
    </source>
</evidence>
<dbReference type="PANTHER" id="PTHR12873:SF0">
    <property type="entry name" value="TWINKLE MTDNA HELICASE"/>
    <property type="match status" value="1"/>
</dbReference>
<dbReference type="PANTHER" id="PTHR12873">
    <property type="entry name" value="T7-LIKE MITOCHONDRIAL DNA HELICASE"/>
    <property type="match status" value="1"/>
</dbReference>
<dbReference type="SUPFAM" id="SSF52540">
    <property type="entry name" value="P-loop containing nucleoside triphosphate hydrolases"/>
    <property type="match status" value="1"/>
</dbReference>
<keyword evidence="7" id="KW-0067">ATP-binding</keyword>
<evidence type="ECO:0000256" key="7">
    <source>
        <dbReference type="ARBA" id="ARBA00022840"/>
    </source>
</evidence>
<organism evidence="19">
    <name type="scientific">Menopon gallinae</name>
    <name type="common">poultry shaft louse</name>
    <dbReference type="NCBI Taxonomy" id="328185"/>
    <lineage>
        <taxon>Eukaryota</taxon>
        <taxon>Metazoa</taxon>
        <taxon>Ecdysozoa</taxon>
        <taxon>Arthropoda</taxon>
        <taxon>Hexapoda</taxon>
        <taxon>Insecta</taxon>
        <taxon>Pterygota</taxon>
        <taxon>Neoptera</taxon>
        <taxon>Paraneoptera</taxon>
        <taxon>Psocodea</taxon>
        <taxon>Troctomorpha</taxon>
        <taxon>Phthiraptera</taxon>
        <taxon>Amblycera</taxon>
        <taxon>Menoponidae</taxon>
        <taxon>Menopon</taxon>
    </lineage>
</organism>
<dbReference type="GO" id="GO:0042645">
    <property type="term" value="C:mitochondrial nucleoid"/>
    <property type="evidence" value="ECO:0007669"/>
    <property type="project" value="UniProtKB-SubCell"/>
</dbReference>
<comment type="subcellular location">
    <subcellularLocation>
        <location evidence="2">Mitochondrion inner membrane</location>
        <topology evidence="2">Peripheral membrane protein</topology>
    </subcellularLocation>
    <subcellularLocation>
        <location evidence="1">Mitochondrion matrix</location>
        <location evidence="1">Mitochondrion nucleoid</location>
    </subcellularLocation>
</comment>
<dbReference type="GO" id="GO:0043139">
    <property type="term" value="F:5'-3' DNA helicase activity"/>
    <property type="evidence" value="ECO:0007669"/>
    <property type="project" value="UniProtKB-EC"/>
</dbReference>
<dbReference type="GO" id="GO:0008289">
    <property type="term" value="F:lipid binding"/>
    <property type="evidence" value="ECO:0007669"/>
    <property type="project" value="UniProtKB-KW"/>
</dbReference>
<protein>
    <recommendedName>
        <fullName evidence="14">DNA 5'-3' helicase</fullName>
        <ecNumber evidence="14">5.6.2.3</ecNumber>
    </recommendedName>
    <alternativeName>
        <fullName evidence="16">Twinkle protein, mitochondrial</fullName>
    </alternativeName>
</protein>
<evidence type="ECO:0000256" key="15">
    <source>
        <dbReference type="ARBA" id="ARBA00048954"/>
    </source>
</evidence>
<dbReference type="InterPro" id="IPR007694">
    <property type="entry name" value="DNA_helicase_DnaB-like_C"/>
</dbReference>
<dbReference type="GO" id="GO:0006264">
    <property type="term" value="P:mitochondrial DNA replication"/>
    <property type="evidence" value="ECO:0007669"/>
    <property type="project" value="TreeGrafter"/>
</dbReference>
<evidence type="ECO:0000256" key="10">
    <source>
        <dbReference type="ARBA" id="ARBA00023128"/>
    </source>
</evidence>
<keyword evidence="11" id="KW-0472">Membrane</keyword>
<keyword evidence="6" id="KW-0347">Helicase</keyword>
<dbReference type="GO" id="GO:0003697">
    <property type="term" value="F:single-stranded DNA binding"/>
    <property type="evidence" value="ECO:0007669"/>
    <property type="project" value="InterPro"/>
</dbReference>
<keyword evidence="9" id="KW-0446">Lipid-binding</keyword>
<evidence type="ECO:0000256" key="13">
    <source>
        <dbReference type="ARBA" id="ARBA00023271"/>
    </source>
</evidence>
<feature type="domain" description="SF4 helicase" evidence="18">
    <location>
        <begin position="151"/>
        <end position="403"/>
    </location>
</feature>
<evidence type="ECO:0000259" key="18">
    <source>
        <dbReference type="PROSITE" id="PS51199"/>
    </source>
</evidence>
<evidence type="ECO:0000256" key="14">
    <source>
        <dbReference type="ARBA" id="ARBA00044969"/>
    </source>
</evidence>
<evidence type="ECO:0000256" key="4">
    <source>
        <dbReference type="ARBA" id="ARBA00022792"/>
    </source>
</evidence>
<evidence type="ECO:0000256" key="12">
    <source>
        <dbReference type="ARBA" id="ARBA00023235"/>
    </source>
</evidence>
<dbReference type="EMBL" id="JARGDH010000001">
    <property type="protein sequence ID" value="KAL0280135.1"/>
    <property type="molecule type" value="Genomic_DNA"/>
</dbReference>
<evidence type="ECO:0000256" key="2">
    <source>
        <dbReference type="ARBA" id="ARBA00004637"/>
    </source>
</evidence>